<name>A0A0M0GJE5_SPOGL</name>
<keyword evidence="1" id="KW-0319">Glycerol metabolism</keyword>
<evidence type="ECO:0000313" key="3">
    <source>
        <dbReference type="Proteomes" id="UP000037109"/>
    </source>
</evidence>
<accession>A0A0M0GJE5</accession>
<dbReference type="AlphaFoldDB" id="A0A0M0GJE5"/>
<keyword evidence="1" id="KW-0805">Transcription regulation</keyword>
<dbReference type="GO" id="GO:0006355">
    <property type="term" value="P:regulation of DNA-templated transcription"/>
    <property type="evidence" value="ECO:0007669"/>
    <property type="project" value="InterPro"/>
</dbReference>
<evidence type="ECO:0000313" key="2">
    <source>
        <dbReference type="EMBL" id="KON90035.1"/>
    </source>
</evidence>
<keyword evidence="1" id="KW-0804">Transcription</keyword>
<protein>
    <recommendedName>
        <fullName evidence="1">Glycerol uptake operon antiterminator regulatory protein</fullName>
    </recommendedName>
</protein>
<dbReference type="GO" id="GO:0003723">
    <property type="term" value="F:RNA binding"/>
    <property type="evidence" value="ECO:0007669"/>
    <property type="project" value="UniProtKB-KW"/>
</dbReference>
<dbReference type="PANTHER" id="PTHR35787:SF1">
    <property type="entry name" value="GLYCEROL UPTAKE OPERON ANTITERMINATOR REGULATORY PROTEIN"/>
    <property type="match status" value="1"/>
</dbReference>
<dbReference type="PANTHER" id="PTHR35787">
    <property type="entry name" value="GLYCEROL UPTAKE OPERON ANTITERMINATOR REGULATORY PROTEIN"/>
    <property type="match status" value="1"/>
</dbReference>
<dbReference type="PATRIC" id="fig|1459.3.peg.5862"/>
<dbReference type="OrthoDB" id="9799580at2"/>
<dbReference type="Proteomes" id="UP000037109">
    <property type="component" value="Unassembled WGS sequence"/>
</dbReference>
<comment type="caution">
    <text evidence="2">The sequence shown here is derived from an EMBL/GenBank/DDBJ whole genome shotgun (WGS) entry which is preliminary data.</text>
</comment>
<keyword evidence="1" id="KW-0694">RNA-binding</keyword>
<dbReference type="InterPro" id="IPR013785">
    <property type="entry name" value="Aldolase_TIM"/>
</dbReference>
<dbReference type="SUPFAM" id="SSF110391">
    <property type="entry name" value="GlpP-like"/>
    <property type="match status" value="1"/>
</dbReference>
<dbReference type="Gene3D" id="3.20.20.70">
    <property type="entry name" value="Aldolase class I"/>
    <property type="match status" value="1"/>
</dbReference>
<dbReference type="PIRSF" id="PIRSF016897">
    <property type="entry name" value="GlpP"/>
    <property type="match status" value="1"/>
</dbReference>
<dbReference type="Pfam" id="PF04309">
    <property type="entry name" value="G3P_antiterm"/>
    <property type="match status" value="1"/>
</dbReference>
<dbReference type="EMBL" id="LGUF01000007">
    <property type="protein sequence ID" value="KON90035.1"/>
    <property type="molecule type" value="Genomic_DNA"/>
</dbReference>
<keyword evidence="3" id="KW-1185">Reference proteome</keyword>
<reference evidence="3" key="1">
    <citation type="submission" date="2015-07" db="EMBL/GenBank/DDBJ databases">
        <title>Fjat-10036 dsm4.</title>
        <authorList>
            <person name="Liu B."/>
            <person name="Wang J."/>
            <person name="Zhu Y."/>
            <person name="Liu G."/>
            <person name="Chen Q."/>
            <person name="Chen Z."/>
            <person name="Lan J."/>
            <person name="Che J."/>
            <person name="Ge C."/>
            <person name="Shi H."/>
            <person name="Pan Z."/>
            <person name="Liu X."/>
        </authorList>
    </citation>
    <scope>NUCLEOTIDE SEQUENCE [LARGE SCALE GENOMIC DNA]</scope>
    <source>
        <strain evidence="3">DSM 4</strain>
    </source>
</reference>
<dbReference type="STRING" id="1459.AF332_26640"/>
<proteinExistence type="predicted"/>
<comment type="function">
    <text evidence="1">Regulates expression of the glpD operon. In the presence of glycerol 3-phosphate (G3P) causes antitermination of transcription of glpD at the inverted repeat of the leader region to enhance its transcription. Binds and stabilizes glpD leader mRNA.</text>
</comment>
<dbReference type="GO" id="GO:0006071">
    <property type="term" value="P:glycerol metabolic process"/>
    <property type="evidence" value="ECO:0007669"/>
    <property type="project" value="UniProtKB-UniRule"/>
</dbReference>
<dbReference type="RefSeq" id="WP_053437409.1">
    <property type="nucleotide sequence ID" value="NZ_LGUF01000007.1"/>
</dbReference>
<sequence>MEKKALMKNNPIIAAVRDVSLIKKAVLSPVETIFLMTGDIFSIEHCVEESRKYHKSIFLHVDLIKGIANDREGIKYLSQKVKPNGIVSTKNQLIQAAKKEGLLAIQHLFMLDTQAYENGIRNVSNVQPDAIEIMPGLMPRIIQELYEKIDCPIITAGLIKHPNEIRKVIEAGAQGVAIGEPELWYLDFKYS</sequence>
<organism evidence="2 3">
    <name type="scientific">Sporosarcina globispora</name>
    <name type="common">Bacillus globisporus</name>
    <dbReference type="NCBI Taxonomy" id="1459"/>
    <lineage>
        <taxon>Bacteria</taxon>
        <taxon>Bacillati</taxon>
        <taxon>Bacillota</taxon>
        <taxon>Bacilli</taxon>
        <taxon>Bacillales</taxon>
        <taxon>Caryophanaceae</taxon>
        <taxon>Sporosarcina</taxon>
    </lineage>
</organism>
<dbReference type="InterPro" id="IPR006699">
    <property type="entry name" value="GlpP"/>
</dbReference>
<evidence type="ECO:0000256" key="1">
    <source>
        <dbReference type="PIRNR" id="PIRNR016897"/>
    </source>
</evidence>
<gene>
    <name evidence="2" type="ORF">AF332_26640</name>
</gene>